<dbReference type="GO" id="GO:0047617">
    <property type="term" value="F:fatty acyl-CoA hydrolase activity"/>
    <property type="evidence" value="ECO:0007669"/>
    <property type="project" value="InterPro"/>
</dbReference>
<keyword evidence="2" id="KW-0378">Hydrolase</keyword>
<dbReference type="STRING" id="682795.AciX8_0131"/>
<evidence type="ECO:0000256" key="2">
    <source>
        <dbReference type="ARBA" id="ARBA00022801"/>
    </source>
</evidence>
<keyword evidence="5" id="KW-1185">Reference proteome</keyword>
<proteinExistence type="inferred from homology"/>
<dbReference type="EMBL" id="CP003130">
    <property type="protein sequence ID" value="AEU34489.1"/>
    <property type="molecule type" value="Genomic_DNA"/>
</dbReference>
<dbReference type="NCBIfam" id="TIGR00369">
    <property type="entry name" value="unchar_dom_1"/>
    <property type="match status" value="1"/>
</dbReference>
<protein>
    <submittedName>
        <fullName evidence="4">Phenylacetic acid degradation-related protein</fullName>
    </submittedName>
</protein>
<dbReference type="PANTHER" id="PTHR21660">
    <property type="entry name" value="THIOESTERASE SUPERFAMILY MEMBER-RELATED"/>
    <property type="match status" value="1"/>
</dbReference>
<feature type="domain" description="Thioesterase" evidence="3">
    <location>
        <begin position="106"/>
        <end position="183"/>
    </location>
</feature>
<accession>G8NYS6</accession>
<organism evidence="4 5">
    <name type="scientific">Granulicella mallensis (strain ATCC BAA-1857 / DSM 23137 / MP5ACTX8)</name>
    <dbReference type="NCBI Taxonomy" id="682795"/>
    <lineage>
        <taxon>Bacteria</taxon>
        <taxon>Pseudomonadati</taxon>
        <taxon>Acidobacteriota</taxon>
        <taxon>Terriglobia</taxon>
        <taxon>Terriglobales</taxon>
        <taxon>Acidobacteriaceae</taxon>
        <taxon>Granulicella</taxon>
    </lineage>
</organism>
<dbReference type="CDD" id="cd03443">
    <property type="entry name" value="PaaI_thioesterase"/>
    <property type="match status" value="1"/>
</dbReference>
<evidence type="ECO:0000259" key="3">
    <source>
        <dbReference type="Pfam" id="PF03061"/>
    </source>
</evidence>
<dbReference type="InterPro" id="IPR039298">
    <property type="entry name" value="ACOT13"/>
</dbReference>
<dbReference type="AlphaFoldDB" id="G8NYS6"/>
<dbReference type="PANTHER" id="PTHR21660:SF1">
    <property type="entry name" value="ACYL-COENZYME A THIOESTERASE 13"/>
    <property type="match status" value="1"/>
</dbReference>
<comment type="similarity">
    <text evidence="1">Belongs to the thioesterase PaaI family.</text>
</comment>
<dbReference type="Proteomes" id="UP000007113">
    <property type="component" value="Chromosome"/>
</dbReference>
<dbReference type="Pfam" id="PF03061">
    <property type="entry name" value="4HBT"/>
    <property type="match status" value="1"/>
</dbReference>
<dbReference type="RefSeq" id="WP_014263373.1">
    <property type="nucleotide sequence ID" value="NC_016631.1"/>
</dbReference>
<dbReference type="KEGG" id="gma:AciX8_0131"/>
<dbReference type="InterPro" id="IPR003736">
    <property type="entry name" value="PAAI_dom"/>
</dbReference>
<dbReference type="HOGENOM" id="CLU_089876_3_0_0"/>
<reference evidence="4 5" key="1">
    <citation type="submission" date="2011-11" db="EMBL/GenBank/DDBJ databases">
        <title>Complete sequence of Granulicella mallensis MP5ACTX8.</title>
        <authorList>
            <consortium name="US DOE Joint Genome Institute"/>
            <person name="Lucas S."/>
            <person name="Copeland A."/>
            <person name="Lapidus A."/>
            <person name="Cheng J.-F."/>
            <person name="Goodwin L."/>
            <person name="Pitluck S."/>
            <person name="Peters L."/>
            <person name="Lu M."/>
            <person name="Detter J.C."/>
            <person name="Han C."/>
            <person name="Tapia R."/>
            <person name="Land M."/>
            <person name="Hauser L."/>
            <person name="Kyrpides N."/>
            <person name="Ivanova N."/>
            <person name="Mikhailova N."/>
            <person name="Pagani I."/>
            <person name="Rawat S."/>
            <person name="Mannisto M."/>
            <person name="Haggblom M."/>
            <person name="Woyke T."/>
        </authorList>
    </citation>
    <scope>NUCLEOTIDE SEQUENCE [LARGE SCALE GENOMIC DNA]</scope>
    <source>
        <strain evidence="5">ATCC BAA-1857 / DSM 23137 / MP5ACTX8</strain>
    </source>
</reference>
<sequence>MSKEQLQHEPCRIELTERDLHNSRSGVFLQDEGGGEASLKESRQIGVVSRDVLLAEDGMSFVTGMQNGRHPSAPYSDTTGIELVEVEEGRVVFIGRPGARYLNPVGTIHGGWAATILDAAMAYCVHSTLKAGENYTTLEMKINYIRPVLPSLGRVRCEGKVIHRGSRTATSEGRLFDERGKLLAHGSETCMIFPLSPCEKGS</sequence>
<dbReference type="Gene3D" id="3.10.129.10">
    <property type="entry name" value="Hotdog Thioesterase"/>
    <property type="match status" value="1"/>
</dbReference>
<dbReference type="eggNOG" id="COG2050">
    <property type="taxonomic scope" value="Bacteria"/>
</dbReference>
<evidence type="ECO:0000313" key="5">
    <source>
        <dbReference type="Proteomes" id="UP000007113"/>
    </source>
</evidence>
<dbReference type="InterPro" id="IPR029069">
    <property type="entry name" value="HotDog_dom_sf"/>
</dbReference>
<dbReference type="InterPro" id="IPR006683">
    <property type="entry name" value="Thioestr_dom"/>
</dbReference>
<evidence type="ECO:0000256" key="1">
    <source>
        <dbReference type="ARBA" id="ARBA00008324"/>
    </source>
</evidence>
<dbReference type="SUPFAM" id="SSF54637">
    <property type="entry name" value="Thioesterase/thiol ester dehydrase-isomerase"/>
    <property type="match status" value="1"/>
</dbReference>
<gene>
    <name evidence="4" type="ordered locus">AciX8_0131</name>
</gene>
<evidence type="ECO:0000313" key="4">
    <source>
        <dbReference type="EMBL" id="AEU34489.1"/>
    </source>
</evidence>
<name>G8NYS6_GRAMM</name>